<protein>
    <submittedName>
        <fullName evidence="2">DEHA2E11154p</fullName>
    </submittedName>
</protein>
<keyword evidence="1" id="KW-0812">Transmembrane</keyword>
<reference evidence="2 3" key="1">
    <citation type="journal article" date="2004" name="Nature">
        <title>Genome evolution in yeasts.</title>
        <authorList>
            <consortium name="Genolevures"/>
            <person name="Dujon B."/>
            <person name="Sherman D."/>
            <person name="Fischer G."/>
            <person name="Durrens P."/>
            <person name="Casaregola S."/>
            <person name="Lafontaine I."/>
            <person name="de Montigny J."/>
            <person name="Marck C."/>
            <person name="Neuveglise C."/>
            <person name="Talla E."/>
            <person name="Goffard N."/>
            <person name="Frangeul L."/>
            <person name="Aigle M."/>
            <person name="Anthouard V."/>
            <person name="Babour A."/>
            <person name="Barbe V."/>
            <person name="Barnay S."/>
            <person name="Blanchin S."/>
            <person name="Beckerich J.M."/>
            <person name="Beyne E."/>
            <person name="Bleykasten C."/>
            <person name="Boisrame A."/>
            <person name="Boyer J."/>
            <person name="Cattolico L."/>
            <person name="Confanioleri F."/>
            <person name="de Daruvar A."/>
            <person name="Despons L."/>
            <person name="Fabre E."/>
            <person name="Fairhead C."/>
            <person name="Ferry-Dumazet H."/>
            <person name="Groppi A."/>
            <person name="Hantraye F."/>
            <person name="Hennequin C."/>
            <person name="Jauniaux N."/>
            <person name="Joyet P."/>
            <person name="Kachouri R."/>
            <person name="Kerrest A."/>
            <person name="Koszul R."/>
            <person name="Lemaire M."/>
            <person name="Lesur I."/>
            <person name="Ma L."/>
            <person name="Muller H."/>
            <person name="Nicaud J.M."/>
            <person name="Nikolski M."/>
            <person name="Oztas S."/>
            <person name="Ozier-Kalogeropoulos O."/>
            <person name="Pellenz S."/>
            <person name="Potier S."/>
            <person name="Richard G.F."/>
            <person name="Straub M.L."/>
            <person name="Suleau A."/>
            <person name="Swennene D."/>
            <person name="Tekaia F."/>
            <person name="Wesolowski-Louvel M."/>
            <person name="Westhof E."/>
            <person name="Wirth B."/>
            <person name="Zeniou-Meyer M."/>
            <person name="Zivanovic I."/>
            <person name="Bolotin-Fukuhara M."/>
            <person name="Thierry A."/>
            <person name="Bouchier C."/>
            <person name="Caudron B."/>
            <person name="Scarpelli C."/>
            <person name="Gaillardin C."/>
            <person name="Weissenbach J."/>
            <person name="Wincker P."/>
            <person name="Souciet J.L."/>
        </authorList>
    </citation>
    <scope>NUCLEOTIDE SEQUENCE [LARGE SCALE GENOMIC DNA]</scope>
    <source>
        <strain evidence="3">ATCC 36239 / CBS 767 / BCRC 21394 / JCM 1990 / NBRC 0083 / IGC 2968</strain>
    </source>
</reference>
<evidence type="ECO:0000313" key="2">
    <source>
        <dbReference type="EMBL" id="CAG88032.1"/>
    </source>
</evidence>
<dbReference type="HOGENOM" id="CLU_3384736_0_0_1"/>
<dbReference type="KEGG" id="dha:DEHA2E11154g"/>
<gene>
    <name evidence="2" type="ordered locus">DEHA2E11154g</name>
</gene>
<organism evidence="2 3">
    <name type="scientific">Debaryomyces hansenii (strain ATCC 36239 / CBS 767 / BCRC 21394 / JCM 1990 / NBRC 0083 / IGC 2968)</name>
    <name type="common">Yeast</name>
    <name type="synonym">Torulaspora hansenii</name>
    <dbReference type="NCBI Taxonomy" id="284592"/>
    <lineage>
        <taxon>Eukaryota</taxon>
        <taxon>Fungi</taxon>
        <taxon>Dikarya</taxon>
        <taxon>Ascomycota</taxon>
        <taxon>Saccharomycotina</taxon>
        <taxon>Pichiomycetes</taxon>
        <taxon>Debaryomycetaceae</taxon>
        <taxon>Debaryomyces</taxon>
    </lineage>
</organism>
<proteinExistence type="predicted"/>
<evidence type="ECO:0000256" key="1">
    <source>
        <dbReference type="SAM" id="Phobius"/>
    </source>
</evidence>
<dbReference type="VEuPathDB" id="FungiDB:DEHA2E11154g"/>
<dbReference type="GeneID" id="2902566"/>
<dbReference type="InParanoid" id="Q6BPS7"/>
<feature type="transmembrane region" description="Helical" evidence="1">
    <location>
        <begin position="12"/>
        <end position="32"/>
    </location>
</feature>
<evidence type="ECO:0000313" key="3">
    <source>
        <dbReference type="Proteomes" id="UP000000599"/>
    </source>
</evidence>
<dbReference type="EMBL" id="CR382137">
    <property type="protein sequence ID" value="CAG88032.1"/>
    <property type="molecule type" value="Genomic_DNA"/>
</dbReference>
<dbReference type="Proteomes" id="UP000000599">
    <property type="component" value="Chromosome E"/>
</dbReference>
<dbReference type="AlphaFoldDB" id="Q6BPS7"/>
<sequence length="33" mass="3404">MELDQLGATSDPAALLGISITLFGSPYSATLLH</sequence>
<keyword evidence="3" id="KW-1185">Reference proteome</keyword>
<dbReference type="RefSeq" id="XP_459793.1">
    <property type="nucleotide sequence ID" value="XM_459793.1"/>
</dbReference>
<accession>Q6BPS7</accession>
<keyword evidence="1" id="KW-1133">Transmembrane helix</keyword>
<keyword evidence="1" id="KW-0472">Membrane</keyword>
<name>Q6BPS7_DEBHA</name>